<feature type="region of interest" description="Disordered" evidence="2">
    <location>
        <begin position="1"/>
        <end position="20"/>
    </location>
</feature>
<evidence type="ECO:0000256" key="2">
    <source>
        <dbReference type="SAM" id="MobiDB-lite"/>
    </source>
</evidence>
<feature type="non-terminal residue" evidence="3">
    <location>
        <position position="326"/>
    </location>
</feature>
<name>A0A9N9AT18_9GLOM</name>
<proteinExistence type="predicted"/>
<evidence type="ECO:0000313" key="4">
    <source>
        <dbReference type="Proteomes" id="UP000789570"/>
    </source>
</evidence>
<keyword evidence="4" id="KW-1185">Reference proteome</keyword>
<protein>
    <submittedName>
        <fullName evidence="3">16017_t:CDS:1</fullName>
    </submittedName>
</protein>
<organism evidence="3 4">
    <name type="scientific">Funneliformis caledonium</name>
    <dbReference type="NCBI Taxonomy" id="1117310"/>
    <lineage>
        <taxon>Eukaryota</taxon>
        <taxon>Fungi</taxon>
        <taxon>Fungi incertae sedis</taxon>
        <taxon>Mucoromycota</taxon>
        <taxon>Glomeromycotina</taxon>
        <taxon>Glomeromycetes</taxon>
        <taxon>Glomerales</taxon>
        <taxon>Glomeraceae</taxon>
        <taxon>Funneliformis</taxon>
    </lineage>
</organism>
<evidence type="ECO:0000313" key="3">
    <source>
        <dbReference type="EMBL" id="CAG8543951.1"/>
    </source>
</evidence>
<dbReference type="OrthoDB" id="10465180at2759"/>
<comment type="caution">
    <text evidence="3">The sequence shown here is derived from an EMBL/GenBank/DDBJ whole genome shotgun (WGS) entry which is preliminary data.</text>
</comment>
<reference evidence="3" key="1">
    <citation type="submission" date="2021-06" db="EMBL/GenBank/DDBJ databases">
        <authorList>
            <person name="Kallberg Y."/>
            <person name="Tangrot J."/>
            <person name="Rosling A."/>
        </authorList>
    </citation>
    <scope>NUCLEOTIDE SEQUENCE</scope>
    <source>
        <strain evidence="3">UK204</strain>
    </source>
</reference>
<dbReference type="Proteomes" id="UP000789570">
    <property type="component" value="Unassembled WGS sequence"/>
</dbReference>
<dbReference type="AlphaFoldDB" id="A0A9N9AT18"/>
<dbReference type="EMBL" id="CAJVPQ010001293">
    <property type="protein sequence ID" value="CAG8543951.1"/>
    <property type="molecule type" value="Genomic_DNA"/>
</dbReference>
<evidence type="ECO:0000256" key="1">
    <source>
        <dbReference type="SAM" id="Coils"/>
    </source>
</evidence>
<keyword evidence="1" id="KW-0175">Coiled coil</keyword>
<feature type="coiled-coil region" evidence="1">
    <location>
        <begin position="94"/>
        <end position="128"/>
    </location>
</feature>
<gene>
    <name evidence="3" type="ORF">FCALED_LOCUS5778</name>
</gene>
<accession>A0A9N9AT18</accession>
<feature type="region of interest" description="Disordered" evidence="2">
    <location>
        <begin position="299"/>
        <end position="326"/>
    </location>
</feature>
<sequence length="326" mass="38176">MERKESDIADDSASPSIQSNVEINVENVTLNEKSTVLNDTFHELFENQAKEFEALGKQMSLDLHDAYKEYLNQDEEIIKMEKESKSDCECKEQIIAQEQLIDSLRARIEELETDSMIKNQDIKKLRQDFVDFKKDFQLTLNNKQPVQVQGIKSSVPSINNLELVNQIDESLTTDMISFSISSHTEIESKEKPNKNSINVLHSDHDEYSFNHETLYEPLSYDEEPVKTSTFYHQYDEELVKPSTFYHQYDEEPVKSSTFYHQFDEELVKSSTFYHQYDEEPVKSSISYHQYDEELVKPSISYHQYDEGPVKPSTPYHQYDEEPVEPS</sequence>